<reference evidence="5 6" key="1">
    <citation type="submission" date="2012-10" db="EMBL/GenBank/DDBJ databases">
        <authorList>
            <person name="Zafar N."/>
            <person name="Inman J."/>
            <person name="Hall N."/>
            <person name="Lorenzi H."/>
            <person name="Caler E."/>
        </authorList>
    </citation>
    <scope>NUCLEOTIDE SEQUENCE [LARGE SCALE GENOMIC DNA]</scope>
    <source>
        <strain evidence="5 6">IP1</strain>
    </source>
</reference>
<gene>
    <name evidence="5" type="ORF">EIN_039030</name>
</gene>
<proteinExistence type="predicted"/>
<dbReference type="EMBL" id="KB206183">
    <property type="protein sequence ID" value="ELP94683.1"/>
    <property type="molecule type" value="Genomic_DNA"/>
</dbReference>
<feature type="compositionally biased region" description="Basic and acidic residues" evidence="1">
    <location>
        <begin position="1669"/>
        <end position="1684"/>
    </location>
</feature>
<dbReference type="SMART" id="SM01411">
    <property type="entry name" value="Ephrin_rec_like"/>
    <property type="match status" value="4"/>
</dbReference>
<organism evidence="5 6">
    <name type="scientific">Entamoeba invadens IP1</name>
    <dbReference type="NCBI Taxonomy" id="370355"/>
    <lineage>
        <taxon>Eukaryota</taxon>
        <taxon>Amoebozoa</taxon>
        <taxon>Evosea</taxon>
        <taxon>Archamoebae</taxon>
        <taxon>Mastigamoebida</taxon>
        <taxon>Entamoebidae</taxon>
        <taxon>Entamoeba</taxon>
    </lineage>
</organism>
<feature type="transmembrane region" description="Helical" evidence="2">
    <location>
        <begin position="1550"/>
        <end position="1572"/>
    </location>
</feature>
<dbReference type="InterPro" id="IPR006212">
    <property type="entry name" value="Furin_repeat"/>
</dbReference>
<feature type="domain" description="Tyrosine-protein kinase ephrin type A/B receptor-like" evidence="4">
    <location>
        <begin position="1412"/>
        <end position="1455"/>
    </location>
</feature>
<evidence type="ECO:0000256" key="2">
    <source>
        <dbReference type="SAM" id="Phobius"/>
    </source>
</evidence>
<dbReference type="Gene3D" id="2.10.50.10">
    <property type="entry name" value="Tumor Necrosis Factor Receptor, subunit A, domain 2"/>
    <property type="match status" value="1"/>
</dbReference>
<dbReference type="InterPro" id="IPR011641">
    <property type="entry name" value="Tyr-kin_ephrin_A/B_rcpt-like"/>
</dbReference>
<evidence type="ECO:0000313" key="5">
    <source>
        <dbReference type="EMBL" id="ELP94683.1"/>
    </source>
</evidence>
<dbReference type="VEuPathDB" id="AmoebaDB:EIN_039030"/>
<keyword evidence="2" id="KW-0472">Membrane</keyword>
<keyword evidence="2" id="KW-1133">Transmembrane helix</keyword>
<evidence type="ECO:0000256" key="1">
    <source>
        <dbReference type="SAM" id="MobiDB-lite"/>
    </source>
</evidence>
<evidence type="ECO:0000256" key="3">
    <source>
        <dbReference type="SAM" id="SignalP"/>
    </source>
</evidence>
<dbReference type="RefSeq" id="XP_004261454.1">
    <property type="nucleotide sequence ID" value="XM_004261406.1"/>
</dbReference>
<name>L7FQN5_ENTIV</name>
<feature type="region of interest" description="Disordered" evidence="1">
    <location>
        <begin position="1593"/>
        <end position="1700"/>
    </location>
</feature>
<evidence type="ECO:0000259" key="4">
    <source>
        <dbReference type="Pfam" id="PF07699"/>
    </source>
</evidence>
<evidence type="ECO:0000313" key="6">
    <source>
        <dbReference type="Proteomes" id="UP000014680"/>
    </source>
</evidence>
<dbReference type="GeneID" id="14893658"/>
<keyword evidence="6" id="KW-1185">Reference proteome</keyword>
<feature type="chain" id="PRO_5005688091" description="Tyrosine-protein kinase ephrin type A/B receptor-like domain-containing protein" evidence="3">
    <location>
        <begin position="19"/>
        <end position="1700"/>
    </location>
</feature>
<dbReference type="KEGG" id="eiv:EIN_039030"/>
<keyword evidence="3" id="KW-0732">Signal</keyword>
<feature type="compositionally biased region" description="Basic and acidic residues" evidence="1">
    <location>
        <begin position="1610"/>
        <end position="1640"/>
    </location>
</feature>
<keyword evidence="2" id="KW-0812">Transmembrane</keyword>
<dbReference type="OMA" id="CNIKEVF"/>
<dbReference type="InterPro" id="IPR009030">
    <property type="entry name" value="Growth_fac_rcpt_cys_sf"/>
</dbReference>
<protein>
    <recommendedName>
        <fullName evidence="4">Tyrosine-protein kinase ephrin type A/B receptor-like domain-containing protein</fullName>
    </recommendedName>
</protein>
<dbReference type="SUPFAM" id="SSF57184">
    <property type="entry name" value="Growth factor receptor domain"/>
    <property type="match status" value="2"/>
</dbReference>
<dbReference type="Proteomes" id="UP000014680">
    <property type="component" value="Unassembled WGS sequence"/>
</dbReference>
<sequence>MYNVLFNIFVLLITSTNSAVFTWSSGSGYFDSSTHWSPQGIPDSGDTAVICPTTASEIILRTSTQSTILFGGETCSESVLKITSNDVTINSLQVLMKGSVLLSSNTLNTSLLAINGKFESEIATLINTNSLEVKQNGVVNGKMNLNVTSTTLITGSVNITTLTTNSLTLNSITMNAKSVTSNNINGIGVINGKVYLDGEVTLSNTIEVKGEVEMNNVNLKNFFSKVSGLIAIDSSITSPQSSVISGGDIYLESSTLELFSLENIQNFDVIGISKLVTVKGSSNTQIRIARTAELLIDKGQGEFNTQSGKVCIKEGAVNGVFNSELTIEKNVTLNGNVIGNVECVNGGEFLKSNVVFNEIKEFTCKATISILTFKQDVEILNGKITNCSLIVEKSANYIHNSESTFVTIHNNIFTIEDVKSNLYYDGVALVVKQNVVASKLEQKSGVLIVKGNENNLMAFDVGEISIQNANFTNVKMEKTKNIFVETGFDVLCENCVVDGTQFDGSPNRLEGRNSLFKNCKINSEIHFIDSIVEGSTCKNVFSEATNNFTNSKFSKITVNESSELLFIDSFVIVQMVNNGKVINRSPTVALINNLNGLFVSEIDECYIQFTNYGTMNFIEKTQNIILNAISFNYGIISGFGKFTIEAYQFTNGGYLKSGTKFIDSAVTIYKNSTFEDQTITFERCSFTFPNGSPLFNEVILTVSAESQTPLLATGLQLKKLQNRNKVFKFLTNDLEISDSTLNEQKLELEGIPVVIQNSVIPTISLTNCTVSLSATVFTTLETNYCDISDDISTQLLKSQNSNFQKVESKTLEVSNVTIAYLEVSESTSLHNVAPDTVSAPLYSILSGINLQSALTVNGFFHFKNLNLESNEAHKVELVSNVVPFIIEDTTIISVTLPSVITRGNVVLTDITANSVINIGNLSISSKEKTMIESLRLLANSSLVSQKQFEISHFYVGVNVQTDIQELTISKELSFDGDLHFSTVVLLENCVITCPKTSKIYTETIVSFKSNVFKIPVFVKKHCAELNISGSGVLVTEESFKGSCIDSHIEYMQNYGEYVGGDGLQMVENYGMFVLQDETFQRAIDNHGILQMNNGRIDSESRVHLFPYSIVRGNGYIREMDVQTEDTRKSMKTDIELNYDNLVNHLEGYSLERTTQNYNNGGDETLDIKSTIKEEALPILDIDGQLRVSLCLSNMLIVKIKIFEDLNDLLIFDEFYDYMMNFDITITDFAIYDAKNYTVFEFGRGDFVPRLSVDFVNIENYLETPWRYGQTDNSLYVEFNGCEFVYNTETKKCKECEAGEIFNNVTHLCDGCELGMIYTTAGICIPCPEGTYSSNNLCVKCPADEVSPVQSSFCTKCEDGSLPNENNSKCEYCPVGTRLEKNSEFTKCLPCSAGTYRDENLITMNDCTECPIGTYSSHNGAFECSKCPLGFYSDAVGSKTCKKCEDGYYTINTGSVTCERCEDGHYSSPNGGECLTCPSGFERGEFGCIWCKAGFYKGGDGIKCVECPEGFYQEKQGMAYCNECDGKKQVNLNKTKCENRPSEPDTVAMTITYSLFPLIVALCCGLGCGAAWMDDRKERKKKKMMAIAEVQKEEEHKLIESEEHEEEQNIQEEKKNEEIKKKMEEKNVNMNEKENGITKEEIEMEEIEQEESFDIEDIEQMIESIKNKPQKNEEDRKEEDVKESSQNDMQNINNELKEQVH</sequence>
<feature type="compositionally biased region" description="Acidic residues" evidence="1">
    <location>
        <begin position="1641"/>
        <end position="1659"/>
    </location>
</feature>
<accession>L7FQN5</accession>
<dbReference type="Pfam" id="PF07699">
    <property type="entry name" value="Ephrin_rec_like"/>
    <property type="match status" value="1"/>
</dbReference>
<dbReference type="PANTHER" id="PTHR46967">
    <property type="entry name" value="INSULIN-LIKE GROWTH FACTOR BINDING PROTEIN,N-TERMINAL"/>
    <property type="match status" value="1"/>
</dbReference>
<feature type="signal peptide" evidence="3">
    <location>
        <begin position="1"/>
        <end position="18"/>
    </location>
</feature>
<dbReference type="PANTHER" id="PTHR46967:SF2">
    <property type="entry name" value="SUSHI, VON WILLEBRAND FACTOR TYPE A, EGF AND PENTRAXIN DOMAIN-CONTAINING PROTEIN 1-LIKE"/>
    <property type="match status" value="1"/>
</dbReference>
<dbReference type="OrthoDB" id="413581at2759"/>
<dbReference type="SMART" id="SM00261">
    <property type="entry name" value="FU"/>
    <property type="match status" value="4"/>
</dbReference>